<reference evidence="2" key="1">
    <citation type="submission" date="2023-06" db="EMBL/GenBank/DDBJ databases">
        <authorList>
            <consortium name="Lawrence Berkeley National Laboratory"/>
            <person name="Ahrendt S."/>
            <person name="Sahu N."/>
            <person name="Indic B."/>
            <person name="Wong-Bajracharya J."/>
            <person name="Merenyi Z."/>
            <person name="Ke H.-M."/>
            <person name="Monk M."/>
            <person name="Kocsube S."/>
            <person name="Drula E."/>
            <person name="Lipzen A."/>
            <person name="Balint B."/>
            <person name="Henrissat B."/>
            <person name="Andreopoulos B."/>
            <person name="Martin F.M."/>
            <person name="Harder C.B."/>
            <person name="Rigling D."/>
            <person name="Ford K.L."/>
            <person name="Foster G.D."/>
            <person name="Pangilinan J."/>
            <person name="Papanicolaou A."/>
            <person name="Barry K."/>
            <person name="LaButti K."/>
            <person name="Viragh M."/>
            <person name="Koriabine M."/>
            <person name="Yan M."/>
            <person name="Riley R."/>
            <person name="Champramary S."/>
            <person name="Plett K.L."/>
            <person name="Tsai I.J."/>
            <person name="Slot J."/>
            <person name="Sipos G."/>
            <person name="Plett J."/>
            <person name="Nagy L.G."/>
            <person name="Grigoriev I.V."/>
        </authorList>
    </citation>
    <scope>NUCLEOTIDE SEQUENCE</scope>
    <source>
        <strain evidence="2">HWK02</strain>
    </source>
</reference>
<dbReference type="AlphaFoldDB" id="A0AA39PUU3"/>
<protein>
    <submittedName>
        <fullName evidence="2">Uncharacterized protein</fullName>
    </submittedName>
</protein>
<evidence type="ECO:0000313" key="2">
    <source>
        <dbReference type="EMBL" id="KAK0490176.1"/>
    </source>
</evidence>
<evidence type="ECO:0000313" key="3">
    <source>
        <dbReference type="Proteomes" id="UP001175228"/>
    </source>
</evidence>
<keyword evidence="3" id="KW-1185">Reference proteome</keyword>
<dbReference type="Proteomes" id="UP001175228">
    <property type="component" value="Unassembled WGS sequence"/>
</dbReference>
<proteinExistence type="predicted"/>
<gene>
    <name evidence="2" type="ORF">EDD18DRAFT_1109724</name>
</gene>
<evidence type="ECO:0000256" key="1">
    <source>
        <dbReference type="SAM" id="MobiDB-lite"/>
    </source>
</evidence>
<feature type="region of interest" description="Disordered" evidence="1">
    <location>
        <begin position="635"/>
        <end position="654"/>
    </location>
</feature>
<feature type="region of interest" description="Disordered" evidence="1">
    <location>
        <begin position="712"/>
        <end position="745"/>
    </location>
</feature>
<dbReference type="EMBL" id="JAUEPU010000034">
    <property type="protein sequence ID" value="KAK0490176.1"/>
    <property type="molecule type" value="Genomic_DNA"/>
</dbReference>
<name>A0AA39PUU3_9AGAR</name>
<sequence length="888" mass="98642">MKIGELIKDVTTIEDRILNAAEAQQIQEEMQEVECWLEDILCSTLEGVDILSKAYEDGTLLFQHVANGMGGMWEVDGTVYIEDKQGDSVPTKTYVPSTCWLVGATCQPWSLRWGMKRWYRDCTVVRDILHKLLPAGRLLITLFSVVQSFWVLDKKAQMALPGWCTPEQNAWFVSQLAKFHQAHLSNTVGTFLTASVKEFMRLWPLPKCAETFAGNSPEDVAKRAKQNVHYQKRKEQIKNRFKNNHGKASVAAASAATASGKQLATSNKKKIIFNLHLQCRLQVVQIYSQCYYPNRIKPDVKKAFTLAPTTLSHGQKLTIINKITHSKFQSETEEIKAEVLDALEQLHKVQSEASLRGERTPEDYLDAIDAAPALLNRFLSDLTQQTGWWFTIIAGGPDPANGGNIRTGSFHVGLNGHKRNFEDEYTQHSVDPKDSSSCCTTFEDGVIAPYGRFLKTLFSPEVRAQQACNKADLDALKDNLHDKEAEAMPELSGLLLMPPSSPLYPSPLSPSIPSCQPSSMLVPAIVPSLAESGPDASPFSNTPPTPSLASTSSILHPSSLIPANANTVHSSLLPFNENSEDLSGSEFDAQLFWQDTHFDQDFFSMGTTERDRLAYDNLLGRVVSDHEAESFPLSGAVFGDDDKAAENDDVNPGAPSKEYEYAWPEPATQLASKLPLLPSVDQDHINNEQASFSAGDDDNLTPVQMVNDKLPKRHHEAAEGSEGQLGEEGLGEEDHERRMSKRAQKPPASCAMVAAGWLPSAVQYLTDINLGAEWLDLLAAWQTLENRRYNVYPQLPPSFSMQFLAWWNTLQLVWRRSEMGDLPMANYSHSLNKALWKGGQNGLITVLIGLMWWGQGTLLDEECTLWKATVADVHACIRTLLPSLTVNQ</sequence>
<comment type="caution">
    <text evidence="2">The sequence shown here is derived from an EMBL/GenBank/DDBJ whole genome shotgun (WGS) entry which is preliminary data.</text>
</comment>
<accession>A0AA39PUU3</accession>
<organism evidence="2 3">
    <name type="scientific">Armillaria luteobubalina</name>
    <dbReference type="NCBI Taxonomy" id="153913"/>
    <lineage>
        <taxon>Eukaryota</taxon>
        <taxon>Fungi</taxon>
        <taxon>Dikarya</taxon>
        <taxon>Basidiomycota</taxon>
        <taxon>Agaricomycotina</taxon>
        <taxon>Agaricomycetes</taxon>
        <taxon>Agaricomycetidae</taxon>
        <taxon>Agaricales</taxon>
        <taxon>Marasmiineae</taxon>
        <taxon>Physalacriaceae</taxon>
        <taxon>Armillaria</taxon>
    </lineage>
</organism>